<evidence type="ECO:0000256" key="2">
    <source>
        <dbReference type="SAM" id="MobiDB-lite"/>
    </source>
</evidence>
<evidence type="ECO:0000313" key="4">
    <source>
        <dbReference type="EMBL" id="ADX71364.1"/>
    </source>
</evidence>
<dbReference type="SUPFAM" id="SSF53067">
    <property type="entry name" value="Actin-like ATPase domain"/>
    <property type="match status" value="1"/>
</dbReference>
<dbReference type="GO" id="GO:0016301">
    <property type="term" value="F:kinase activity"/>
    <property type="evidence" value="ECO:0007669"/>
    <property type="project" value="UniProtKB-KW"/>
</dbReference>
<dbReference type="InterPro" id="IPR036390">
    <property type="entry name" value="WH_DNA-bd_sf"/>
</dbReference>
<dbReference type="Pfam" id="PF00480">
    <property type="entry name" value="ROK"/>
    <property type="match status" value="1"/>
</dbReference>
<gene>
    <name evidence="4" type="ordered locus">Asphe3_01450</name>
</gene>
<evidence type="ECO:0000256" key="1">
    <source>
        <dbReference type="ARBA" id="ARBA00006479"/>
    </source>
</evidence>
<protein>
    <submittedName>
        <fullName evidence="4">Transcriptional regulator/sugar kinase</fullName>
    </submittedName>
</protein>
<dbReference type="Pfam" id="PF12802">
    <property type="entry name" value="MarR_2"/>
    <property type="match status" value="1"/>
</dbReference>
<dbReference type="InterPro" id="IPR043129">
    <property type="entry name" value="ATPase_NBD"/>
</dbReference>
<feature type="domain" description="HTH marR-type" evidence="3">
    <location>
        <begin position="33"/>
        <end position="80"/>
    </location>
</feature>
<evidence type="ECO:0000259" key="3">
    <source>
        <dbReference type="Pfam" id="PF12802"/>
    </source>
</evidence>
<dbReference type="InterPro" id="IPR000835">
    <property type="entry name" value="HTH_MarR-typ"/>
</dbReference>
<keyword evidence="4" id="KW-0418">Kinase</keyword>
<dbReference type="AlphaFoldDB" id="F0M693"/>
<feature type="region of interest" description="Disordered" evidence="2">
    <location>
        <begin position="1"/>
        <end position="21"/>
    </location>
</feature>
<dbReference type="SUPFAM" id="SSF46785">
    <property type="entry name" value="Winged helix' DNA-binding domain"/>
    <property type="match status" value="1"/>
</dbReference>
<dbReference type="HOGENOM" id="CLU_036604_13_2_11"/>
<dbReference type="InterPro" id="IPR036388">
    <property type="entry name" value="WH-like_DNA-bd_sf"/>
</dbReference>
<dbReference type="EMBL" id="CP002379">
    <property type="protein sequence ID" value="ADX71364.1"/>
    <property type="molecule type" value="Genomic_DNA"/>
</dbReference>
<keyword evidence="4" id="KW-0808">Transferase</keyword>
<name>F0M693_PSEPM</name>
<dbReference type="KEGG" id="apn:Asphe3_01450"/>
<sequence>MTASQLTELDGTRRTKTAPLQSTDTIRRINLSLVLGLLHRRGPLSRADLTKRTGLNRSTISALVAELADLGLAYETEPPAIGRVGRPSPLVHPNEKVAALAINPDVDAVTVGLVGLGGHVHRRIRYEAATQPSVTETVNISRAIVEGMQADLDAMARITGVGLAVPGLVRSSDGLILLAPHLQWADEPLAALLEQALARPVRAGNDATLGSLAESIYGAAVGISDVVYLNGSASGIGGGVISGARTLRGSAGFAGELGHTLVRTNGEKCHCGRFGCLDAEVRLERLLAPLGLARADQDELERAIAEPPSRELQKEVERQIDLLAVALTNFVNIFNPEMIVLGGFLGSIFSLDPERLISAVAGDTIGGLGADVQIKRTVLGSELLLVGAAELAFAQLLADPAGTA</sequence>
<dbReference type="eggNOG" id="COG1940">
    <property type="taxonomic scope" value="Bacteria"/>
</dbReference>
<dbReference type="GO" id="GO:0003700">
    <property type="term" value="F:DNA-binding transcription factor activity"/>
    <property type="evidence" value="ECO:0007669"/>
    <property type="project" value="InterPro"/>
</dbReference>
<dbReference type="InterPro" id="IPR000600">
    <property type="entry name" value="ROK"/>
</dbReference>
<proteinExistence type="inferred from homology"/>
<dbReference type="Gene3D" id="1.10.10.10">
    <property type="entry name" value="Winged helix-like DNA-binding domain superfamily/Winged helix DNA-binding domain"/>
    <property type="match status" value="1"/>
</dbReference>
<dbReference type="RefSeq" id="WP_013599306.1">
    <property type="nucleotide sequence ID" value="NC_015145.1"/>
</dbReference>
<comment type="similarity">
    <text evidence="1">Belongs to the ROK (NagC/XylR) family.</text>
</comment>
<reference evidence="4 5" key="1">
    <citation type="journal article" date="2011" name="Stand. Genomic Sci.">
        <title>Complete genome sequence of Arthrobacter phenanthrenivorans type strain (Sphe3).</title>
        <authorList>
            <person name="Kallimanis A."/>
            <person name="Labutti K.M."/>
            <person name="Lapidus A."/>
            <person name="Clum A."/>
            <person name="Lykidis A."/>
            <person name="Mavromatis K."/>
            <person name="Pagani I."/>
            <person name="Liolios K."/>
            <person name="Ivanova N."/>
            <person name="Goodwin L."/>
            <person name="Pitluck S."/>
            <person name="Chen A."/>
            <person name="Palaniappan K."/>
            <person name="Markowitz V."/>
            <person name="Bristow J."/>
            <person name="Velentzas A.D."/>
            <person name="Perisynakis A."/>
            <person name="Ouzounis C.C."/>
            <person name="Kyrpides N.C."/>
            <person name="Koukkou A.I."/>
            <person name="Drainas C."/>
        </authorList>
    </citation>
    <scope>NUCLEOTIDE SEQUENCE [LARGE SCALE GENOMIC DNA]</scope>
    <source>
        <strain evidence="5">DSM 18606 / JCM 16027 / LMG 23796 / Sphe3</strain>
    </source>
</reference>
<dbReference type="Gene3D" id="3.30.420.40">
    <property type="match status" value="2"/>
</dbReference>
<accession>F0M693</accession>
<dbReference type="PANTHER" id="PTHR18964">
    <property type="entry name" value="ROK (REPRESSOR, ORF, KINASE) FAMILY"/>
    <property type="match status" value="1"/>
</dbReference>
<evidence type="ECO:0000313" key="5">
    <source>
        <dbReference type="Proteomes" id="UP000008639"/>
    </source>
</evidence>
<dbReference type="Proteomes" id="UP000008639">
    <property type="component" value="Chromosome"/>
</dbReference>
<organism evidence="4 5">
    <name type="scientific">Pseudarthrobacter phenanthrenivorans (strain DSM 18606 / JCM 16027 / LMG 23796 / Sphe3)</name>
    <name type="common">Arthrobacter phenanthrenivorans</name>
    <dbReference type="NCBI Taxonomy" id="930171"/>
    <lineage>
        <taxon>Bacteria</taxon>
        <taxon>Bacillati</taxon>
        <taxon>Actinomycetota</taxon>
        <taxon>Actinomycetes</taxon>
        <taxon>Micrococcales</taxon>
        <taxon>Micrococcaceae</taxon>
        <taxon>Pseudarthrobacter</taxon>
    </lineage>
</organism>
<dbReference type="PANTHER" id="PTHR18964:SF149">
    <property type="entry name" value="BIFUNCTIONAL UDP-N-ACETYLGLUCOSAMINE 2-EPIMERASE_N-ACETYLMANNOSAMINE KINASE"/>
    <property type="match status" value="1"/>
</dbReference>
<dbReference type="STRING" id="930171.Asphe3_01450"/>